<comment type="similarity">
    <text evidence="5 17">In the C-terminal section; belongs to the NAGSA dehydrogenase family.</text>
</comment>
<dbReference type="InterPro" id="IPR023013">
    <property type="entry name" value="AGPR_AS"/>
</dbReference>
<evidence type="ECO:0000256" key="16">
    <source>
        <dbReference type="ARBA" id="ARBA00023268"/>
    </source>
</evidence>
<dbReference type="CDD" id="cd24149">
    <property type="entry name" value="AGPR_N_ARG5_6_like"/>
    <property type="match status" value="1"/>
</dbReference>
<evidence type="ECO:0000256" key="4">
    <source>
        <dbReference type="ARBA" id="ARBA00006830"/>
    </source>
</evidence>
<evidence type="ECO:0000256" key="3">
    <source>
        <dbReference type="ARBA" id="ARBA00004862"/>
    </source>
</evidence>
<dbReference type="PANTHER" id="PTHR23342:SF0">
    <property type="entry name" value="N-ACETYLGLUTAMATE SYNTHASE, MITOCHONDRIAL"/>
    <property type="match status" value="1"/>
</dbReference>
<gene>
    <name evidence="21" type="primary">arg11</name>
    <name evidence="21" type="ORF">SOMG_02765</name>
</gene>
<dbReference type="PIRSF" id="PIRSF036440">
    <property type="entry name" value="ARG5-6"/>
    <property type="match status" value="1"/>
</dbReference>
<dbReference type="RefSeq" id="XP_056037919.1">
    <property type="nucleotide sequence ID" value="XM_056181556.1"/>
</dbReference>
<proteinExistence type="inferred from homology"/>
<dbReference type="InterPro" id="IPR011241">
    <property type="entry name" value="NAGK/NAGSA"/>
</dbReference>
<dbReference type="Pfam" id="PF22698">
    <property type="entry name" value="Semialdhyde_dhC_1"/>
    <property type="match status" value="1"/>
</dbReference>
<dbReference type="PANTHER" id="PTHR23342">
    <property type="entry name" value="N-ACETYLGLUTAMATE SYNTHASE"/>
    <property type="match status" value="1"/>
</dbReference>
<reference evidence="21 22" key="1">
    <citation type="journal article" date="2023" name="G3 (Bethesda)">
        <title>A high-quality reference genome for the fission yeast Schizosaccharomyces osmophilus.</title>
        <authorList>
            <person name="Jia G.S."/>
            <person name="Zhang W.C."/>
            <person name="Liang Y."/>
            <person name="Liu X.H."/>
            <person name="Rhind N."/>
            <person name="Pidoux A."/>
            <person name="Brysch-Herzberg M."/>
            <person name="Du L.L."/>
        </authorList>
    </citation>
    <scope>NUCLEOTIDE SEQUENCE [LARGE SCALE GENOMIC DNA]</scope>
    <source>
        <strain evidence="21 22">CBS 15793</strain>
    </source>
</reference>
<feature type="region of interest" description="Disordered" evidence="19">
    <location>
        <begin position="504"/>
        <end position="526"/>
    </location>
</feature>
<dbReference type="InterPro" id="IPR000534">
    <property type="entry name" value="Semialdehyde_DH_NAD-bd"/>
</dbReference>
<keyword evidence="13" id="KW-0809">Transit peptide</keyword>
<dbReference type="CDD" id="cd04252">
    <property type="entry name" value="AAK_NAGK-fArgBP"/>
    <property type="match status" value="1"/>
</dbReference>
<dbReference type="GO" id="GO:0006526">
    <property type="term" value="P:L-arginine biosynthetic process"/>
    <property type="evidence" value="ECO:0007669"/>
    <property type="project" value="UniProtKB-UniRule"/>
</dbReference>
<dbReference type="FunFam" id="3.40.1160.10:FF:000011">
    <property type="entry name" value="N-acetyl-gamma-glutamyl-phosphate reductase, variant"/>
    <property type="match status" value="1"/>
</dbReference>
<organism evidence="21 22">
    <name type="scientific">Schizosaccharomyces osmophilus</name>
    <dbReference type="NCBI Taxonomy" id="2545709"/>
    <lineage>
        <taxon>Eukaryota</taxon>
        <taxon>Fungi</taxon>
        <taxon>Dikarya</taxon>
        <taxon>Ascomycota</taxon>
        <taxon>Taphrinomycotina</taxon>
        <taxon>Schizosaccharomycetes</taxon>
        <taxon>Schizosaccharomycetales</taxon>
        <taxon>Schizosaccharomycetaceae</taxon>
        <taxon>Schizosaccharomyces</taxon>
    </lineage>
</organism>
<keyword evidence="15 17" id="KW-0496">Mitochondrion</keyword>
<dbReference type="SUPFAM" id="SSF53633">
    <property type="entry name" value="Carbamate kinase-like"/>
    <property type="match status" value="1"/>
</dbReference>
<dbReference type="Gene3D" id="3.40.630.30">
    <property type="match status" value="1"/>
</dbReference>
<evidence type="ECO:0000259" key="20">
    <source>
        <dbReference type="PROSITE" id="PS51731"/>
    </source>
</evidence>
<evidence type="ECO:0000256" key="7">
    <source>
        <dbReference type="ARBA" id="ARBA00022605"/>
    </source>
</evidence>
<keyword evidence="10 17" id="KW-0418">Kinase</keyword>
<dbReference type="KEGG" id="som:SOMG_02765"/>
<sequence>MLVQLQQAAKSPAVKGLMKREILKGSAHLRPAVLSRRHQSNLATGQSQPFVPTPKYIQQDRDAIVRILSSIGNRREVEQYLRYFTSFEAQRFAIIKVGGAIITDELDTLAQSLAFLNHVGLYPIVVHGAGPQLNKILASRGIEAEYSDGIRITDEETLAVARKVFLEENAKLVEALERLGTRARPIVGGVFQAEYLDKEKYKYVGKIVNVNKAPIEHSIRAGTLPILTSMAETASGQSLNVNADITAGELARALKPLKVVYLNEKGGLIHGVTKKKISSVYLDREYDDLMKEPWVKYGTKLKIREIKELLDTLPRTSSVAIISTKDLQKELFTESGAGTMISRGFKIDQTDSLDSLPAKALEDLVLHHNALPSCYTNIQEFRDSLANAKLRVYSDSYNESIAVVDVSNPELPVLTAFGAYDRNWLNNVVDSLLSSLRTDFSSLVWRLHPSTKNLEWFFDKSEGTLFANNLYYFWYGKNDLNIISKFIKSDQPFASACLSSNPAVADPKVASNSSTPPNSLNTGQKRSFSTFSRWNSNKMIRPFISNVAKRFYSADAQQFQKPLKAVSNKPSKVVLLGARGHTGKNLISLINTHPHIELSYVSSRELKGTKLPGYNKKEINYVNLSVDDVKRLEEEGDVDAWVMALPNGVCKPYVDALSSANGKSVIVDLSADYRFENSWNYGLPELNDRIALRNSKRISNPGCYATGSQVGLSPILSLIEGQPSIFGVSGYSGAGTKPSPKNDLNVLTNNLIPYSLTDHIHEREISHQLKHSVAFVPHVAQWFQGITLTINIPLRKSITSRELRNLYQERYADEPLINVQGDVPLVKDNSQKNHVSVGGFGVHSGGKRAVIVVTIDNLLKGAATQALQNLNLACGYDEYAGIQLD</sequence>
<dbReference type="Pfam" id="PF00696">
    <property type="entry name" value="AA_kinase"/>
    <property type="match status" value="1"/>
</dbReference>
<evidence type="ECO:0000256" key="12">
    <source>
        <dbReference type="ARBA" id="ARBA00022857"/>
    </source>
</evidence>
<evidence type="ECO:0000256" key="13">
    <source>
        <dbReference type="ARBA" id="ARBA00022946"/>
    </source>
</evidence>
<evidence type="ECO:0000313" key="21">
    <source>
        <dbReference type="EMBL" id="WBW73676.1"/>
    </source>
</evidence>
<dbReference type="EMBL" id="CP115612">
    <property type="protein sequence ID" value="WBW73676.1"/>
    <property type="molecule type" value="Genomic_DNA"/>
</dbReference>
<dbReference type="GeneID" id="80876245"/>
<evidence type="ECO:0000256" key="14">
    <source>
        <dbReference type="ARBA" id="ARBA00023002"/>
    </source>
</evidence>
<evidence type="ECO:0000256" key="10">
    <source>
        <dbReference type="ARBA" id="ARBA00022777"/>
    </source>
</evidence>
<dbReference type="InterPro" id="IPR058924">
    <property type="entry name" value="AGPR_dimerisation_dom"/>
</dbReference>
<dbReference type="HAMAP" id="MF_00150">
    <property type="entry name" value="ArgC_type1"/>
    <property type="match status" value="1"/>
</dbReference>
<name>A0AAE9WCA3_9SCHI</name>
<keyword evidence="8 17" id="KW-0808">Transferase</keyword>
<dbReference type="SUPFAM" id="SSF55347">
    <property type="entry name" value="Glyceraldehyde-3-phosphate dehydrogenase-like, C-terminal domain"/>
    <property type="match status" value="1"/>
</dbReference>
<comment type="pathway">
    <text evidence="2 17">Amino-acid biosynthesis; L-arginine biosynthesis; N(2)-acetyl-L-ornithine from L-glutamate: step 2/4.</text>
</comment>
<evidence type="ECO:0000256" key="8">
    <source>
        <dbReference type="ARBA" id="ARBA00022679"/>
    </source>
</evidence>
<dbReference type="CDD" id="cd03173">
    <property type="entry name" value="DUF619-like"/>
    <property type="match status" value="1"/>
</dbReference>
<dbReference type="Gene3D" id="3.40.1160.10">
    <property type="entry name" value="Acetylglutamate kinase-like"/>
    <property type="match status" value="1"/>
</dbReference>
<keyword evidence="9 17" id="KW-0547">Nucleotide-binding</keyword>
<dbReference type="InterPro" id="IPR006855">
    <property type="entry name" value="Vertebrate-like_GNAT_dom"/>
</dbReference>
<feature type="domain" description="N-acetyltransferase" evidence="20">
    <location>
        <begin position="345"/>
        <end position="498"/>
    </location>
</feature>
<dbReference type="SUPFAM" id="SSF51735">
    <property type="entry name" value="NAD(P)-binding Rossmann-fold domains"/>
    <property type="match status" value="1"/>
</dbReference>
<accession>A0AAE9WCA3</accession>
<dbReference type="InterPro" id="IPR004662">
    <property type="entry name" value="AcgluKinase_fam"/>
</dbReference>
<dbReference type="PROSITE" id="PS01224">
    <property type="entry name" value="ARGC"/>
    <property type="match status" value="1"/>
</dbReference>
<keyword evidence="12 17" id="KW-0521">NADP</keyword>
<dbReference type="GO" id="GO:0003942">
    <property type="term" value="F:N-acetyl-gamma-glutamyl-phosphate reductase activity"/>
    <property type="evidence" value="ECO:0007669"/>
    <property type="project" value="UniProtKB-UniRule"/>
</dbReference>
<evidence type="ECO:0000256" key="6">
    <source>
        <dbReference type="ARBA" id="ARBA00022571"/>
    </source>
</evidence>
<evidence type="ECO:0000256" key="15">
    <source>
        <dbReference type="ARBA" id="ARBA00023128"/>
    </source>
</evidence>
<dbReference type="Gene3D" id="3.40.50.720">
    <property type="entry name" value="NAD(P)-binding Rossmann-like Domain"/>
    <property type="match status" value="1"/>
</dbReference>
<comment type="subcellular location">
    <subcellularLocation>
        <location evidence="1 17">Mitochondrion</location>
    </subcellularLocation>
</comment>
<dbReference type="GO" id="GO:0070401">
    <property type="term" value="F:NADP+ binding"/>
    <property type="evidence" value="ECO:0007669"/>
    <property type="project" value="InterPro"/>
</dbReference>
<dbReference type="InterPro" id="IPR041734">
    <property type="entry name" value="NAGK-fArgBP"/>
</dbReference>
<dbReference type="GO" id="GO:0005524">
    <property type="term" value="F:ATP binding"/>
    <property type="evidence" value="ECO:0007669"/>
    <property type="project" value="UniProtKB-UniRule"/>
</dbReference>
<dbReference type="InterPro" id="IPR036393">
    <property type="entry name" value="AceGlu_kinase-like_sf"/>
</dbReference>
<dbReference type="InterPro" id="IPR001048">
    <property type="entry name" value="Asp/Glu/Uridylate_kinase"/>
</dbReference>
<dbReference type="GO" id="GO:0005759">
    <property type="term" value="C:mitochondrial matrix"/>
    <property type="evidence" value="ECO:0007669"/>
    <property type="project" value="TreeGrafter"/>
</dbReference>
<dbReference type="FunFam" id="3.30.360.10:FF:000019">
    <property type="entry name" value="Bifunctional acetylglutamate kinase/N-acetyl-gamma-glutamyl-phosphate reductase"/>
    <property type="match status" value="1"/>
</dbReference>
<evidence type="ECO:0000256" key="5">
    <source>
        <dbReference type="ARBA" id="ARBA00007239"/>
    </source>
</evidence>
<keyword evidence="7 17" id="KW-0028">Amino-acid biosynthesis</keyword>
<dbReference type="InterPro" id="IPR000706">
    <property type="entry name" value="AGPR_type-1"/>
</dbReference>
<evidence type="ECO:0000256" key="2">
    <source>
        <dbReference type="ARBA" id="ARBA00004828"/>
    </source>
</evidence>
<comment type="pathway">
    <text evidence="3 17">Amino-acid biosynthesis; L-arginine biosynthesis; N(2)-acetyl-L-ornithine from L-glutamate: step 3/4.</text>
</comment>
<dbReference type="PROSITE" id="PS51731">
    <property type="entry name" value="GNAT_NAGS"/>
    <property type="match status" value="1"/>
</dbReference>
<dbReference type="NCBIfam" id="TIGR00761">
    <property type="entry name" value="argB"/>
    <property type="match status" value="1"/>
</dbReference>
<evidence type="ECO:0000313" key="22">
    <source>
        <dbReference type="Proteomes" id="UP001212411"/>
    </source>
</evidence>
<evidence type="ECO:0000256" key="17">
    <source>
        <dbReference type="PIRNR" id="PIRNR036440"/>
    </source>
</evidence>
<dbReference type="CDD" id="cd23936">
    <property type="entry name" value="AGPR_C_ARG5_6_like"/>
    <property type="match status" value="1"/>
</dbReference>
<keyword evidence="11 17" id="KW-0067">ATP-binding</keyword>
<evidence type="ECO:0000256" key="19">
    <source>
        <dbReference type="SAM" id="MobiDB-lite"/>
    </source>
</evidence>
<dbReference type="AlphaFoldDB" id="A0AAE9WCA3"/>
<keyword evidence="16 17" id="KW-0511">Multifunctional enzyme</keyword>
<keyword evidence="14 17" id="KW-0560">Oxidoreductase</keyword>
<dbReference type="Pfam" id="PF01118">
    <property type="entry name" value="Semialdhyde_dh"/>
    <property type="match status" value="1"/>
</dbReference>
<dbReference type="Gene3D" id="3.30.360.10">
    <property type="entry name" value="Dihydrodipicolinate Reductase, domain 2"/>
    <property type="match status" value="1"/>
</dbReference>
<comment type="similarity">
    <text evidence="4 17">In the N-terminal section; belongs to the acetylglutamate kinase family.</text>
</comment>
<evidence type="ECO:0000256" key="1">
    <source>
        <dbReference type="ARBA" id="ARBA00004173"/>
    </source>
</evidence>
<protein>
    <submittedName>
        <fullName evidence="21">N-acetyl-gamma-glutamyl-phosphate reductase/acetylglutamate kinase</fullName>
    </submittedName>
</protein>
<evidence type="ECO:0000256" key="9">
    <source>
        <dbReference type="ARBA" id="ARBA00022741"/>
    </source>
</evidence>
<dbReference type="InterPro" id="IPR036291">
    <property type="entry name" value="NAD(P)-bd_dom_sf"/>
</dbReference>
<feature type="compositionally biased region" description="Low complexity" evidence="19">
    <location>
        <begin position="511"/>
        <end position="522"/>
    </location>
</feature>
<dbReference type="Pfam" id="PF04768">
    <property type="entry name" value="NAT"/>
    <property type="match status" value="1"/>
</dbReference>
<evidence type="ECO:0000256" key="18">
    <source>
        <dbReference type="PROSITE-ProRule" id="PRU10010"/>
    </source>
</evidence>
<dbReference type="SMART" id="SM00859">
    <property type="entry name" value="Semialdhyde_dh"/>
    <property type="match status" value="1"/>
</dbReference>
<dbReference type="GO" id="GO:0051287">
    <property type="term" value="F:NAD binding"/>
    <property type="evidence" value="ECO:0007669"/>
    <property type="project" value="UniProtKB-UniRule"/>
</dbReference>
<dbReference type="Proteomes" id="UP001212411">
    <property type="component" value="Chromosome 2"/>
</dbReference>
<dbReference type="GO" id="GO:0003991">
    <property type="term" value="F:acetylglutamate kinase activity"/>
    <property type="evidence" value="ECO:0007669"/>
    <property type="project" value="InterPro"/>
</dbReference>
<feature type="active site" evidence="18">
    <location>
        <position position="703"/>
    </location>
</feature>
<evidence type="ECO:0000256" key="11">
    <source>
        <dbReference type="ARBA" id="ARBA00022840"/>
    </source>
</evidence>
<dbReference type="NCBIfam" id="TIGR01850">
    <property type="entry name" value="argC"/>
    <property type="match status" value="1"/>
</dbReference>
<keyword evidence="6 17" id="KW-0055">Arginine biosynthesis</keyword>
<keyword evidence="22" id="KW-1185">Reference proteome</keyword>